<feature type="site" description="Stabilizes the phosphoryl group" evidence="12">
    <location>
        <position position="111"/>
    </location>
</feature>
<feature type="binding site" evidence="13">
    <location>
        <position position="107"/>
    </location>
    <ligand>
        <name>Zn(2+)</name>
        <dbReference type="ChEBI" id="CHEBI:29105"/>
    </ligand>
</feature>
<dbReference type="Proteomes" id="UP000318126">
    <property type="component" value="Unassembled WGS sequence"/>
</dbReference>
<comment type="cofactor">
    <cofactor evidence="13">
        <name>Mg(2+)</name>
        <dbReference type="ChEBI" id="CHEBI:18420"/>
    </cofactor>
</comment>
<feature type="binding site" evidence="13">
    <location>
        <position position="137"/>
    </location>
    <ligand>
        <name>Mg(2+)</name>
        <dbReference type="ChEBI" id="CHEBI:18420"/>
    </ligand>
</feature>
<dbReference type="CDD" id="cd07503">
    <property type="entry name" value="HAD_HisB-N"/>
    <property type="match status" value="1"/>
</dbReference>
<feature type="binding site" evidence="11">
    <location>
        <begin position="110"/>
        <end position="111"/>
    </location>
    <ligand>
        <name>substrate</name>
    </ligand>
</feature>
<evidence type="ECO:0000256" key="7">
    <source>
        <dbReference type="ARBA" id="ARBA00031828"/>
    </source>
</evidence>
<comment type="subcellular location">
    <subcellularLocation>
        <location evidence="1 9">Cytoplasm</location>
    </subcellularLocation>
</comment>
<feature type="binding site" evidence="11">
    <location>
        <begin position="19"/>
        <end position="22"/>
    </location>
    <ligand>
        <name>substrate</name>
    </ligand>
</feature>
<keyword evidence="2 9" id="KW-0963">Cytoplasm</keyword>
<protein>
    <recommendedName>
        <fullName evidence="7 9">D,D-heptose 1,7-bisphosphate phosphatase</fullName>
        <ecNumber evidence="9">3.1.3.-</ecNumber>
    </recommendedName>
</protein>
<keyword evidence="15" id="KW-1185">Reference proteome</keyword>
<evidence type="ECO:0000256" key="5">
    <source>
        <dbReference type="ARBA" id="ARBA00022833"/>
    </source>
</evidence>
<feature type="site" description="Stabilizes the phosphoryl group" evidence="12">
    <location>
        <position position="53"/>
    </location>
</feature>
<dbReference type="NCBIfam" id="TIGR01662">
    <property type="entry name" value="HAD-SF-IIIA"/>
    <property type="match status" value="1"/>
</dbReference>
<name>A0A553JB87_SHEHA</name>
<comment type="similarity">
    <text evidence="8 9">Belongs to the gmhB family.</text>
</comment>
<dbReference type="AlphaFoldDB" id="A0A553JB87"/>
<keyword evidence="4 9" id="KW-0378">Hydrolase</keyword>
<feature type="binding site" evidence="13">
    <location>
        <position position="92"/>
    </location>
    <ligand>
        <name>Zn(2+)</name>
        <dbReference type="ChEBI" id="CHEBI:29105"/>
    </ligand>
</feature>
<dbReference type="GO" id="GO:0005737">
    <property type="term" value="C:cytoplasm"/>
    <property type="evidence" value="ECO:0007669"/>
    <property type="project" value="UniProtKB-SubCell"/>
</dbReference>
<dbReference type="Gene3D" id="3.40.50.1000">
    <property type="entry name" value="HAD superfamily/HAD-like"/>
    <property type="match status" value="1"/>
</dbReference>
<feature type="binding site" evidence="11">
    <location>
        <begin position="11"/>
        <end position="13"/>
    </location>
    <ligand>
        <name>substrate</name>
    </ligand>
</feature>
<dbReference type="InterPro" id="IPR006549">
    <property type="entry name" value="HAD-SF_hydro_IIIA"/>
</dbReference>
<feature type="active site" description="Nucleophile" evidence="10">
    <location>
        <position position="11"/>
    </location>
</feature>
<evidence type="ECO:0000256" key="1">
    <source>
        <dbReference type="ARBA" id="ARBA00004496"/>
    </source>
</evidence>
<dbReference type="PIRSF" id="PIRSF004682">
    <property type="entry name" value="GmhB"/>
    <property type="match status" value="1"/>
</dbReference>
<dbReference type="PANTHER" id="PTHR42891:SF1">
    <property type="entry name" value="D-GLYCERO-BETA-D-MANNO-HEPTOSE-1,7-BISPHOSPHATE 7-PHOSPHATASE"/>
    <property type="match status" value="1"/>
</dbReference>
<evidence type="ECO:0000256" key="2">
    <source>
        <dbReference type="ARBA" id="ARBA00022490"/>
    </source>
</evidence>
<keyword evidence="13" id="KW-0460">Magnesium</keyword>
<reference evidence="15" key="1">
    <citation type="submission" date="2019-07" db="EMBL/GenBank/DDBJ databases">
        <title>Shewanella sp. YLB-08 draft genomic sequence.</title>
        <authorList>
            <person name="Yu L."/>
        </authorList>
    </citation>
    <scope>NUCLEOTIDE SEQUENCE [LARGE SCALE GENOMIC DNA]</scope>
    <source>
        <strain evidence="15">JCM 20706</strain>
    </source>
</reference>
<organism evidence="14 15">
    <name type="scientific">Shewanella hanedai</name>
    <name type="common">Alteromonas hanedai</name>
    <dbReference type="NCBI Taxonomy" id="25"/>
    <lineage>
        <taxon>Bacteria</taxon>
        <taxon>Pseudomonadati</taxon>
        <taxon>Pseudomonadota</taxon>
        <taxon>Gammaproteobacteria</taxon>
        <taxon>Alteromonadales</taxon>
        <taxon>Shewanellaceae</taxon>
        <taxon>Shewanella</taxon>
    </lineage>
</organism>
<dbReference type="EC" id="3.1.3.-" evidence="9"/>
<dbReference type="FunFam" id="3.40.50.1000:FF:000037">
    <property type="entry name" value="D,D-heptose 1,7-bisphosphate phosphatase"/>
    <property type="match status" value="1"/>
</dbReference>
<evidence type="ECO:0000256" key="9">
    <source>
        <dbReference type="PIRNR" id="PIRNR004682"/>
    </source>
</evidence>
<keyword evidence="5 13" id="KW-0862">Zinc</keyword>
<evidence type="ECO:0000256" key="3">
    <source>
        <dbReference type="ARBA" id="ARBA00022723"/>
    </source>
</evidence>
<evidence type="ECO:0000256" key="13">
    <source>
        <dbReference type="PIRSR" id="PIRSR004682-4"/>
    </source>
</evidence>
<dbReference type="OrthoDB" id="9781367at2"/>
<dbReference type="InterPro" id="IPR006543">
    <property type="entry name" value="Histidinol-phos"/>
</dbReference>
<feature type="active site" description="Proton donor" evidence="10">
    <location>
        <position position="13"/>
    </location>
</feature>
<dbReference type="SUPFAM" id="SSF56784">
    <property type="entry name" value="HAD-like"/>
    <property type="match status" value="1"/>
</dbReference>
<proteinExistence type="inferred from homology"/>
<evidence type="ECO:0000256" key="8">
    <source>
        <dbReference type="ARBA" id="ARBA00061616"/>
    </source>
</evidence>
<evidence type="ECO:0000256" key="6">
    <source>
        <dbReference type="ARBA" id="ARBA00023277"/>
    </source>
</evidence>
<accession>A0A553JB87</accession>
<dbReference type="GO" id="GO:0016791">
    <property type="term" value="F:phosphatase activity"/>
    <property type="evidence" value="ECO:0007669"/>
    <property type="project" value="InterPro"/>
</dbReference>
<dbReference type="GO" id="GO:0005975">
    <property type="term" value="P:carbohydrate metabolic process"/>
    <property type="evidence" value="ECO:0007669"/>
    <property type="project" value="InterPro"/>
</dbReference>
<feature type="site" description="Contributes to substrate recognition" evidence="12">
    <location>
        <position position="110"/>
    </location>
</feature>
<keyword evidence="3 13" id="KW-0479">Metal-binding</keyword>
<feature type="binding site" evidence="13">
    <location>
        <position position="136"/>
    </location>
    <ligand>
        <name>Mg(2+)</name>
        <dbReference type="ChEBI" id="CHEBI:18420"/>
    </ligand>
</feature>
<evidence type="ECO:0000256" key="11">
    <source>
        <dbReference type="PIRSR" id="PIRSR004682-2"/>
    </source>
</evidence>
<evidence type="ECO:0000313" key="14">
    <source>
        <dbReference type="EMBL" id="TRY09725.1"/>
    </source>
</evidence>
<evidence type="ECO:0000313" key="15">
    <source>
        <dbReference type="Proteomes" id="UP000318126"/>
    </source>
</evidence>
<dbReference type="EMBL" id="VKGK01000067">
    <property type="protein sequence ID" value="TRY09725.1"/>
    <property type="molecule type" value="Genomic_DNA"/>
</dbReference>
<comment type="caution">
    <text evidence="14">The sequence shown here is derived from an EMBL/GenBank/DDBJ whole genome shotgun (WGS) entry which is preliminary data.</text>
</comment>
<dbReference type="NCBIfam" id="TIGR00213">
    <property type="entry name" value="GmhB_yaeD"/>
    <property type="match status" value="1"/>
</dbReference>
<feature type="binding site" evidence="13">
    <location>
        <position position="94"/>
    </location>
    <ligand>
        <name>Zn(2+)</name>
        <dbReference type="ChEBI" id="CHEBI:29105"/>
    </ligand>
</feature>
<evidence type="ECO:0000256" key="12">
    <source>
        <dbReference type="PIRSR" id="PIRSR004682-3"/>
    </source>
</evidence>
<keyword evidence="6 9" id="KW-0119">Carbohydrate metabolism</keyword>
<gene>
    <name evidence="14" type="primary">gmhB</name>
    <name evidence="14" type="ORF">FN961_25550</name>
</gene>
<dbReference type="InterPro" id="IPR023214">
    <property type="entry name" value="HAD_sf"/>
</dbReference>
<feature type="binding site" evidence="13">
    <location>
        <position position="109"/>
    </location>
    <ligand>
        <name>Zn(2+)</name>
        <dbReference type="ChEBI" id="CHEBI:29105"/>
    </ligand>
</feature>
<sequence>MKLVSRAVFLDRDGVINIDHGYVHMVDDFEYVEGVFDACRSIKEMGFKLAVVTNQSGIARGLYTEDQFHTLTEWMDWNFADKGIDFDGIYYCPHHAEKGIGDYKQDCDCRKPKPGMMLSAAEFLKLDLSQSVMVGDKRDDMLAAKAAGIPIRILVRTGKEVTEEAIAEASIVLDSIADVPEYLKSL</sequence>
<dbReference type="InterPro" id="IPR036412">
    <property type="entry name" value="HAD-like_sf"/>
</dbReference>
<dbReference type="GO" id="GO:0046872">
    <property type="term" value="F:metal ion binding"/>
    <property type="evidence" value="ECO:0007669"/>
    <property type="project" value="UniProtKB-KW"/>
</dbReference>
<dbReference type="RefSeq" id="WP_144042960.1">
    <property type="nucleotide sequence ID" value="NZ_BMPL01000078.1"/>
</dbReference>
<dbReference type="NCBIfam" id="NF006506">
    <property type="entry name" value="PRK08942.1"/>
    <property type="match status" value="1"/>
</dbReference>
<dbReference type="InterPro" id="IPR004446">
    <property type="entry name" value="Heptose_bisP_phosphatase"/>
</dbReference>
<evidence type="ECO:0000256" key="10">
    <source>
        <dbReference type="PIRSR" id="PIRSR004682-1"/>
    </source>
</evidence>
<feature type="binding site" evidence="11">
    <location>
        <position position="137"/>
    </location>
    <ligand>
        <name>substrate</name>
    </ligand>
</feature>
<comment type="cofactor">
    <cofactor evidence="13">
        <name>Zn(2+)</name>
        <dbReference type="ChEBI" id="CHEBI:29105"/>
    </cofactor>
</comment>
<evidence type="ECO:0000256" key="4">
    <source>
        <dbReference type="ARBA" id="ARBA00022801"/>
    </source>
</evidence>
<dbReference type="NCBIfam" id="TIGR01656">
    <property type="entry name" value="Histidinol-ppas"/>
    <property type="match status" value="1"/>
</dbReference>
<dbReference type="Pfam" id="PF13242">
    <property type="entry name" value="Hydrolase_like"/>
    <property type="match status" value="1"/>
</dbReference>
<feature type="binding site" evidence="11">
    <location>
        <begin position="53"/>
        <end position="56"/>
    </location>
    <ligand>
        <name>substrate</name>
    </ligand>
</feature>
<feature type="binding site" evidence="13">
    <location>
        <position position="11"/>
    </location>
    <ligand>
        <name>Mg(2+)</name>
        <dbReference type="ChEBI" id="CHEBI:18420"/>
    </ligand>
</feature>
<dbReference type="PANTHER" id="PTHR42891">
    <property type="entry name" value="D-GLYCERO-BETA-D-MANNO-HEPTOSE-1,7-BISPHOSPHATE 7-PHOSPHATASE"/>
    <property type="match status" value="1"/>
</dbReference>
<feature type="binding site" evidence="13">
    <location>
        <position position="13"/>
    </location>
    <ligand>
        <name>Mg(2+)</name>
        <dbReference type="ChEBI" id="CHEBI:18420"/>
    </ligand>
</feature>